<evidence type="ECO:0000256" key="7">
    <source>
        <dbReference type="RuleBase" id="RU003827"/>
    </source>
</evidence>
<evidence type="ECO:0000259" key="11">
    <source>
        <dbReference type="PROSITE" id="PS50866"/>
    </source>
</evidence>
<keyword evidence="5 9" id="KW-1133">Transmembrane helix</keyword>
<dbReference type="Pfam" id="PF01105">
    <property type="entry name" value="EMP24_GP25L"/>
    <property type="match status" value="1"/>
</dbReference>
<evidence type="ECO:0000256" key="2">
    <source>
        <dbReference type="ARBA" id="ARBA00007104"/>
    </source>
</evidence>
<evidence type="ECO:0000256" key="6">
    <source>
        <dbReference type="ARBA" id="ARBA00023136"/>
    </source>
</evidence>
<dbReference type="PROSITE" id="PS50866">
    <property type="entry name" value="GOLD"/>
    <property type="match status" value="1"/>
</dbReference>
<evidence type="ECO:0000256" key="9">
    <source>
        <dbReference type="SAM" id="Phobius"/>
    </source>
</evidence>
<feature type="signal peptide" evidence="10">
    <location>
        <begin position="1"/>
        <end position="18"/>
    </location>
</feature>
<feature type="domain" description="GOLD" evidence="11">
    <location>
        <begin position="28"/>
        <end position="125"/>
    </location>
</feature>
<evidence type="ECO:0000313" key="12">
    <source>
        <dbReference type="EMBL" id="KAK1926652.1"/>
    </source>
</evidence>
<evidence type="ECO:0000256" key="1">
    <source>
        <dbReference type="ARBA" id="ARBA00004479"/>
    </source>
</evidence>
<dbReference type="AlphaFoldDB" id="A0AAD9FV66"/>
<comment type="similarity">
    <text evidence="2 7">Belongs to the EMP24/GP25L family.</text>
</comment>
<evidence type="ECO:0000256" key="8">
    <source>
        <dbReference type="SAM" id="Coils"/>
    </source>
</evidence>
<dbReference type="InterPro" id="IPR015720">
    <property type="entry name" value="Emp24-like"/>
</dbReference>
<name>A0AAD9FV66_PAPLA</name>
<feature type="chain" id="PRO_5042132616" evidence="10">
    <location>
        <begin position="19"/>
        <end position="213"/>
    </location>
</feature>
<dbReference type="InterPro" id="IPR009038">
    <property type="entry name" value="GOLD_dom"/>
</dbReference>
<dbReference type="Proteomes" id="UP001182556">
    <property type="component" value="Unassembled WGS sequence"/>
</dbReference>
<feature type="coiled-coil region" evidence="8">
    <location>
        <begin position="139"/>
        <end position="166"/>
    </location>
</feature>
<dbReference type="EMBL" id="JAODAN010000002">
    <property type="protein sequence ID" value="KAK1926652.1"/>
    <property type="molecule type" value="Genomic_DNA"/>
</dbReference>
<keyword evidence="8" id="KW-0175">Coiled coil</keyword>
<accession>A0AAD9FV66</accession>
<proteinExistence type="inferred from homology"/>
<evidence type="ECO:0000256" key="4">
    <source>
        <dbReference type="ARBA" id="ARBA00022729"/>
    </source>
</evidence>
<evidence type="ECO:0000313" key="13">
    <source>
        <dbReference type="Proteomes" id="UP001182556"/>
    </source>
</evidence>
<organism evidence="12 13">
    <name type="scientific">Papiliotrema laurentii</name>
    <name type="common">Cryptococcus laurentii</name>
    <dbReference type="NCBI Taxonomy" id="5418"/>
    <lineage>
        <taxon>Eukaryota</taxon>
        <taxon>Fungi</taxon>
        <taxon>Dikarya</taxon>
        <taxon>Basidiomycota</taxon>
        <taxon>Agaricomycotina</taxon>
        <taxon>Tremellomycetes</taxon>
        <taxon>Tremellales</taxon>
        <taxon>Rhynchogastremaceae</taxon>
        <taxon>Papiliotrema</taxon>
    </lineage>
</organism>
<keyword evidence="4 10" id="KW-0732">Signal</keyword>
<gene>
    <name evidence="12" type="ORF">DB88DRAFT_482582</name>
</gene>
<sequence>MRLFNPILALPLLLGANALHFYFESNEKRCFMEELPSDTVVEGHYRALLWDEPSNSWTEDKDMGIQVTVEELTSGHTVVNTLGPPDGRFTFSSHDPGDHQICLSTNKSGGWLSNVHVKMYLDLQVGSSKHDASADHQHVETLATRLRELNNKLEDIKREQRYMREVEATFRDASESTNSRAVWWSIIQIAVLIGTATWQMRYLRHYFADKKLR</sequence>
<dbReference type="GO" id="GO:0016020">
    <property type="term" value="C:membrane"/>
    <property type="evidence" value="ECO:0007669"/>
    <property type="project" value="UniProtKB-SubCell"/>
</dbReference>
<reference evidence="12" key="1">
    <citation type="submission" date="2023-02" db="EMBL/GenBank/DDBJ databases">
        <title>Identification and recombinant expression of a fungal hydrolase from Papiliotrema laurentii that hydrolyzes apple cutin and clears colloidal polyester polyurethane.</title>
        <authorList>
            <consortium name="DOE Joint Genome Institute"/>
            <person name="Roman V.A."/>
            <person name="Bojanowski C."/>
            <person name="Crable B.R."/>
            <person name="Wagner D.N."/>
            <person name="Hung C.S."/>
            <person name="Nadeau L.J."/>
            <person name="Schratz L."/>
            <person name="Haridas S."/>
            <person name="Pangilinan J."/>
            <person name="Lipzen A."/>
            <person name="Na H."/>
            <person name="Yan M."/>
            <person name="Ng V."/>
            <person name="Grigoriev I.V."/>
            <person name="Spatafora J.W."/>
            <person name="Barlow D."/>
            <person name="Biffinger J."/>
            <person name="Kelley-Loughnane N."/>
            <person name="Varaljay V.A."/>
            <person name="Crookes-Goodson W.J."/>
        </authorList>
    </citation>
    <scope>NUCLEOTIDE SEQUENCE</scope>
    <source>
        <strain evidence="12">5307AH</strain>
    </source>
</reference>
<evidence type="ECO:0000256" key="3">
    <source>
        <dbReference type="ARBA" id="ARBA00022692"/>
    </source>
</evidence>
<evidence type="ECO:0000256" key="10">
    <source>
        <dbReference type="SAM" id="SignalP"/>
    </source>
</evidence>
<keyword evidence="13" id="KW-1185">Reference proteome</keyword>
<comment type="caution">
    <text evidence="12">The sequence shown here is derived from an EMBL/GenBank/DDBJ whole genome shotgun (WGS) entry which is preliminary data.</text>
</comment>
<comment type="subcellular location">
    <subcellularLocation>
        <location evidence="1 7">Membrane</location>
        <topology evidence="1 7">Single-pass type I membrane protein</topology>
    </subcellularLocation>
</comment>
<feature type="transmembrane region" description="Helical" evidence="9">
    <location>
        <begin position="181"/>
        <end position="203"/>
    </location>
</feature>
<dbReference type="SMART" id="SM01190">
    <property type="entry name" value="EMP24_GP25L"/>
    <property type="match status" value="1"/>
</dbReference>
<dbReference type="PANTHER" id="PTHR22811">
    <property type="entry name" value="TRANSMEMBRANE EMP24 DOMAIN-CONTAINING PROTEIN"/>
    <property type="match status" value="1"/>
</dbReference>
<evidence type="ECO:0000256" key="5">
    <source>
        <dbReference type="ARBA" id="ARBA00022989"/>
    </source>
</evidence>
<protein>
    <submittedName>
        <fullName evidence="12">ER to Golgi transport-related protein</fullName>
    </submittedName>
</protein>
<keyword evidence="3 7" id="KW-0812">Transmembrane</keyword>
<keyword evidence="6 9" id="KW-0472">Membrane</keyword>